<dbReference type="InterPro" id="IPR029071">
    <property type="entry name" value="Ubiquitin-like_domsf"/>
</dbReference>
<evidence type="ECO:0000313" key="9">
    <source>
        <dbReference type="EnsemblMetazoa" id="Aqu2.1.33438_001"/>
    </source>
</evidence>
<dbReference type="GO" id="GO:0005634">
    <property type="term" value="C:nucleus"/>
    <property type="evidence" value="ECO:0007669"/>
    <property type="project" value="UniProtKB-SubCell"/>
</dbReference>
<evidence type="ECO:0000256" key="6">
    <source>
        <dbReference type="ARBA" id="ARBA00022843"/>
    </source>
</evidence>
<feature type="domain" description="Ubiquitin-like" evidence="8">
    <location>
        <begin position="308"/>
        <end position="384"/>
    </location>
</feature>
<comment type="subcellular location">
    <subcellularLocation>
        <location evidence="2">Cytoplasm</location>
    </subcellularLocation>
    <subcellularLocation>
        <location evidence="1">Nucleus</location>
    </subcellularLocation>
</comment>
<feature type="domain" description="Ubiquitin-like" evidence="8">
    <location>
        <begin position="229"/>
        <end position="304"/>
    </location>
</feature>
<evidence type="ECO:0000256" key="7">
    <source>
        <dbReference type="ARBA" id="ARBA00023242"/>
    </source>
</evidence>
<dbReference type="PROSITE" id="PS50053">
    <property type="entry name" value="UBIQUITIN_2"/>
    <property type="match status" value="9"/>
</dbReference>
<feature type="domain" description="Ubiquitin-like" evidence="8">
    <location>
        <begin position="77"/>
        <end position="152"/>
    </location>
</feature>
<dbReference type="InterPro" id="IPR019954">
    <property type="entry name" value="Ubiquitin_CS"/>
</dbReference>
<evidence type="ECO:0000256" key="3">
    <source>
        <dbReference type="ARBA" id="ARBA00008430"/>
    </source>
</evidence>
<feature type="domain" description="Ubiquitin-like" evidence="8">
    <location>
        <begin position="541"/>
        <end position="627"/>
    </location>
</feature>
<feature type="domain" description="Ubiquitin-like" evidence="8">
    <location>
        <begin position="153"/>
        <end position="223"/>
    </location>
</feature>
<dbReference type="FunFam" id="3.10.20.90:FF:000158">
    <property type="entry name" value="Polyubiquitin 5"/>
    <property type="match status" value="2"/>
</dbReference>
<feature type="domain" description="Ubiquitin-like" evidence="8">
    <location>
        <begin position="628"/>
        <end position="696"/>
    </location>
</feature>
<keyword evidence="6" id="KW-0832">Ubl conjugation</keyword>
<feature type="domain" description="Ubiquitin-like" evidence="8">
    <location>
        <begin position="463"/>
        <end position="534"/>
    </location>
</feature>
<evidence type="ECO:0000256" key="5">
    <source>
        <dbReference type="ARBA" id="ARBA00022499"/>
    </source>
</evidence>
<keyword evidence="10" id="KW-1185">Reference proteome</keyword>
<dbReference type="SUPFAM" id="SSF47986">
    <property type="entry name" value="DEATH domain"/>
    <property type="match status" value="1"/>
</dbReference>
<dbReference type="Pfam" id="PF00240">
    <property type="entry name" value="ubiquitin"/>
    <property type="match status" value="9"/>
</dbReference>
<dbReference type="PROSITE" id="PS00299">
    <property type="entry name" value="UBIQUITIN_1"/>
    <property type="match status" value="3"/>
</dbReference>
<evidence type="ECO:0000259" key="8">
    <source>
        <dbReference type="PROSITE" id="PS50053"/>
    </source>
</evidence>
<feature type="domain" description="Ubiquitin-like" evidence="8">
    <location>
        <begin position="386"/>
        <end position="462"/>
    </location>
</feature>
<dbReference type="InterPro" id="IPR019956">
    <property type="entry name" value="Ubiquitin_dom"/>
</dbReference>
<dbReference type="InParanoid" id="A0A1X7V088"/>
<dbReference type="OrthoDB" id="428577at2759"/>
<protein>
    <recommendedName>
        <fullName evidence="8">Ubiquitin-like domain-containing protein</fullName>
    </recommendedName>
</protein>
<comment type="similarity">
    <text evidence="3">Belongs to the ubiquitin family.</text>
</comment>
<dbReference type="EnsemblMetazoa" id="Aqu2.1.33438_001">
    <property type="protein sequence ID" value="Aqu2.1.33438_001"/>
    <property type="gene ID" value="Aqu2.1.33438"/>
</dbReference>
<proteinExistence type="inferred from homology"/>
<keyword evidence="4" id="KW-0963">Cytoplasm</keyword>
<dbReference type="CDD" id="cd01803">
    <property type="entry name" value="Ubl_ubiquitin"/>
    <property type="match status" value="2"/>
</dbReference>
<feature type="domain" description="Ubiquitin-like" evidence="8">
    <location>
        <begin position="1"/>
        <end position="76"/>
    </location>
</feature>
<gene>
    <name evidence="9" type="primary">100636368</name>
</gene>
<evidence type="ECO:0000256" key="4">
    <source>
        <dbReference type="ARBA" id="ARBA00022490"/>
    </source>
</evidence>
<keyword evidence="7" id="KW-0539">Nucleus</keyword>
<dbReference type="eggNOG" id="KOG0001">
    <property type="taxonomic scope" value="Eukaryota"/>
</dbReference>
<dbReference type="InterPro" id="IPR000626">
    <property type="entry name" value="Ubiquitin-like_dom"/>
</dbReference>
<dbReference type="InterPro" id="IPR050158">
    <property type="entry name" value="Ubiquitin_ubiquitin-like"/>
</dbReference>
<dbReference type="SUPFAM" id="SSF54236">
    <property type="entry name" value="Ubiquitin-like"/>
    <property type="match status" value="9"/>
</dbReference>
<name>A0A1X7V088_AMPQE</name>
<sequence length="968" mass="110279">MRISIKPLVGESLSLEVEASDTVESVKEKIQDKEGIPPDQQRLIFVGKQLENGRTLSDYNIQNESTLHLVLRLRGGMQIFVKTLTGKTITLEVEPSDTMENIKAKIQDKEGIPPDQQRLIFAGRQLEDGRTLSDYNIQKESTLHLVLRRRGGMQIFVKTLTGKTITLEVEPSDTIENVKAKIQDKEGIPPDQQRLIFAGKILEDGRTLSDYNIQKESTLHLVLCFRHDMLIFVKIWIGNETGKIIFLQVEPSNTIENVKAKIQDKERIPPDQQKLIFAGKQLENGHYTLLDYGIQRESTLDLLLPDHMIINIKEVDGNVVTDVIINSYRNIGYIKADIKSKTNIPYDEQRLTFAGKQLSFGRTFSHYKIKDGDTLHLVPRRPGHTIFVETKILFSPTITLKVDLTDTIENVMSQIQDEIRIPIDQQKLSTRYRKRLDNSLTLSDYNIENKSILYLNHYHRGGENIYIRSVTGNIIVIEVLPTDTISDLKRMIEDKERISPTDQTLFYAGQLLDDASTLASYDIPMESVLDLFIRSNPNPNMTIYVKTLTGKTFELNVIYCNTIGNVKTKIEETGGIPCNQQKIIYDGRQLEDDYIEDTLLPNKIKTLFDHGIKDKSTLHLLLRLRGGMQIFVKTLTGRTITLEVEPSDTIENVKAKIQDKEGIPPDQQRLIFAGKVLVDDRTLSDYNIKTKDTIDLQHKGMETQPLNHYKLLTFYEHTPATKIWNVHFVVTMNHFYDIKKAISEMSARSCIKGDSEIVFLFDDQGEIVFNIKPSIINGWALLLFQTPCKISKTDVCSNGGLSKVSLRVEAPPYSNSFTHSITITGTRDPSLTSSLFAWMRLKTKQSIVFTCSDTSLLLPVVRQDDHGARPPPVVAPKVSELMEEVAAKAPRECMNIGTMLEIEQHVLDGIKVQHSSNFMECYRAVFNHWKDTTPRPYTWATIVEVLESGVVQRNDLAEEIKRKYLRKF</sequence>
<dbReference type="STRING" id="400682.A0A1X7V088"/>
<dbReference type="CDD" id="cd17039">
    <property type="entry name" value="Ubl_ubiquitin_like"/>
    <property type="match status" value="2"/>
</dbReference>
<dbReference type="EnsemblMetazoa" id="XM_003386135.3">
    <property type="protein sequence ID" value="XP_003386183.1"/>
    <property type="gene ID" value="LOC100636368"/>
</dbReference>
<accession>A0A1X7V088</accession>
<dbReference type="SMART" id="SM00213">
    <property type="entry name" value="UBQ"/>
    <property type="match status" value="9"/>
</dbReference>
<evidence type="ECO:0000256" key="1">
    <source>
        <dbReference type="ARBA" id="ARBA00004123"/>
    </source>
</evidence>
<dbReference type="Gene3D" id="3.10.20.90">
    <property type="entry name" value="Phosphatidylinositol 3-kinase Catalytic Subunit, Chain A, domain 1"/>
    <property type="match status" value="9"/>
</dbReference>
<keyword evidence="5" id="KW-1017">Isopeptide bond</keyword>
<dbReference type="AlphaFoldDB" id="A0A1X7V088"/>
<organism evidence="9">
    <name type="scientific">Amphimedon queenslandica</name>
    <name type="common">Sponge</name>
    <dbReference type="NCBI Taxonomy" id="400682"/>
    <lineage>
        <taxon>Eukaryota</taxon>
        <taxon>Metazoa</taxon>
        <taxon>Porifera</taxon>
        <taxon>Demospongiae</taxon>
        <taxon>Heteroscleromorpha</taxon>
        <taxon>Haplosclerida</taxon>
        <taxon>Niphatidae</taxon>
        <taxon>Amphimedon</taxon>
    </lineage>
</organism>
<dbReference type="FunFam" id="3.10.20.90:FF:000160">
    <property type="entry name" value="Polyubiquitin-C"/>
    <property type="match status" value="3"/>
</dbReference>
<dbReference type="Proteomes" id="UP000007879">
    <property type="component" value="Unassembled WGS sequence"/>
</dbReference>
<evidence type="ECO:0000313" key="10">
    <source>
        <dbReference type="Proteomes" id="UP000007879"/>
    </source>
</evidence>
<dbReference type="Gene3D" id="1.10.533.10">
    <property type="entry name" value="Death Domain, Fas"/>
    <property type="match status" value="1"/>
</dbReference>
<dbReference type="PANTHER" id="PTHR10666">
    <property type="entry name" value="UBIQUITIN"/>
    <property type="match status" value="1"/>
</dbReference>
<dbReference type="KEGG" id="aqu:100636368"/>
<dbReference type="GO" id="GO:0005737">
    <property type="term" value="C:cytoplasm"/>
    <property type="evidence" value="ECO:0007669"/>
    <property type="project" value="UniProtKB-SubCell"/>
</dbReference>
<reference evidence="9" key="2">
    <citation type="submission" date="2017-05" db="UniProtKB">
        <authorList>
            <consortium name="EnsemblMetazoa"/>
        </authorList>
    </citation>
    <scope>IDENTIFICATION</scope>
</reference>
<reference evidence="10" key="1">
    <citation type="journal article" date="2010" name="Nature">
        <title>The Amphimedon queenslandica genome and the evolution of animal complexity.</title>
        <authorList>
            <person name="Srivastava M."/>
            <person name="Simakov O."/>
            <person name="Chapman J."/>
            <person name="Fahey B."/>
            <person name="Gauthier M.E."/>
            <person name="Mitros T."/>
            <person name="Richards G.S."/>
            <person name="Conaco C."/>
            <person name="Dacre M."/>
            <person name="Hellsten U."/>
            <person name="Larroux C."/>
            <person name="Putnam N.H."/>
            <person name="Stanke M."/>
            <person name="Adamska M."/>
            <person name="Darling A."/>
            <person name="Degnan S.M."/>
            <person name="Oakley T.H."/>
            <person name="Plachetzki D.C."/>
            <person name="Zhai Y."/>
            <person name="Adamski M."/>
            <person name="Calcino A."/>
            <person name="Cummins S.F."/>
            <person name="Goodstein D.M."/>
            <person name="Harris C."/>
            <person name="Jackson D.J."/>
            <person name="Leys S.P."/>
            <person name="Shu S."/>
            <person name="Woodcroft B.J."/>
            <person name="Vervoort M."/>
            <person name="Kosik K.S."/>
            <person name="Manning G."/>
            <person name="Degnan B.M."/>
            <person name="Rokhsar D.S."/>
        </authorList>
    </citation>
    <scope>NUCLEOTIDE SEQUENCE [LARGE SCALE GENOMIC DNA]</scope>
</reference>
<evidence type="ECO:0000256" key="2">
    <source>
        <dbReference type="ARBA" id="ARBA00004496"/>
    </source>
</evidence>
<dbReference type="PRINTS" id="PR00348">
    <property type="entry name" value="UBIQUITIN"/>
</dbReference>
<dbReference type="InterPro" id="IPR011029">
    <property type="entry name" value="DEATH-like_dom_sf"/>
</dbReference>